<dbReference type="AlphaFoldDB" id="A0A2R8BV21"/>
<evidence type="ECO:0000256" key="1">
    <source>
        <dbReference type="SAM" id="MobiDB-lite"/>
    </source>
</evidence>
<feature type="compositionally biased region" description="Basic and acidic residues" evidence="1">
    <location>
        <begin position="1"/>
        <end position="11"/>
    </location>
</feature>
<feature type="region of interest" description="Disordered" evidence="1">
    <location>
        <begin position="1"/>
        <end position="63"/>
    </location>
</feature>
<gene>
    <name evidence="2" type="ORF">PAA8504_01795</name>
</gene>
<reference evidence="3" key="1">
    <citation type="submission" date="2018-03" db="EMBL/GenBank/DDBJ databases">
        <authorList>
            <person name="Rodrigo-Torres L."/>
            <person name="Arahal R. D."/>
            <person name="Lucena T."/>
        </authorList>
    </citation>
    <scope>NUCLEOTIDE SEQUENCE [LARGE SCALE GENOMIC DNA]</scope>
    <source>
        <strain evidence="3">CECT 8504</strain>
    </source>
</reference>
<evidence type="ECO:0000313" key="2">
    <source>
        <dbReference type="EMBL" id="SPJ23973.1"/>
    </source>
</evidence>
<protein>
    <submittedName>
        <fullName evidence="2">Uncharacterized protein</fullName>
    </submittedName>
</protein>
<evidence type="ECO:0000313" key="3">
    <source>
        <dbReference type="Proteomes" id="UP000244912"/>
    </source>
</evidence>
<keyword evidence="3" id="KW-1185">Reference proteome</keyword>
<dbReference type="EMBL" id="ONZF01000003">
    <property type="protein sequence ID" value="SPJ23973.1"/>
    <property type="molecule type" value="Genomic_DNA"/>
</dbReference>
<accession>A0A2R8BV21</accession>
<dbReference type="Proteomes" id="UP000244912">
    <property type="component" value="Unassembled WGS sequence"/>
</dbReference>
<proteinExistence type="predicted"/>
<feature type="compositionally biased region" description="Polar residues" evidence="1">
    <location>
        <begin position="51"/>
        <end position="63"/>
    </location>
</feature>
<name>A0A2R8BV21_9RHOB</name>
<sequence>MEDRDKADPRKGPGSTDDPNQANRTDLPEKAPVKPSIKNDQSDPDDPKTGPGSTSDPNQGNRT</sequence>
<organism evidence="2 3">
    <name type="scientific">Palleronia abyssalis</name>
    <dbReference type="NCBI Taxonomy" id="1501240"/>
    <lineage>
        <taxon>Bacteria</taxon>
        <taxon>Pseudomonadati</taxon>
        <taxon>Pseudomonadota</taxon>
        <taxon>Alphaproteobacteria</taxon>
        <taxon>Rhodobacterales</taxon>
        <taxon>Roseobacteraceae</taxon>
        <taxon>Palleronia</taxon>
    </lineage>
</organism>